<accession>A0A512RIR8</accession>
<proteinExistence type="predicted"/>
<dbReference type="RefSeq" id="WP_146859934.1">
    <property type="nucleotide sequence ID" value="NZ_BKAU01000001.1"/>
</dbReference>
<reference evidence="1 2" key="1">
    <citation type="submission" date="2019-07" db="EMBL/GenBank/DDBJ databases">
        <title>Whole genome shotgun sequence of Chitinophaga cymbidii NBRC 109752.</title>
        <authorList>
            <person name="Hosoyama A."/>
            <person name="Uohara A."/>
            <person name="Ohji S."/>
            <person name="Ichikawa N."/>
        </authorList>
    </citation>
    <scope>NUCLEOTIDE SEQUENCE [LARGE SCALE GENOMIC DNA]</scope>
    <source>
        <strain evidence="1 2">NBRC 109752</strain>
    </source>
</reference>
<name>A0A512RIR8_9BACT</name>
<dbReference type="EMBL" id="BKAU01000001">
    <property type="protein sequence ID" value="GEP95572.1"/>
    <property type="molecule type" value="Genomic_DNA"/>
</dbReference>
<evidence type="ECO:0000313" key="2">
    <source>
        <dbReference type="Proteomes" id="UP000321436"/>
    </source>
</evidence>
<dbReference type="InterPro" id="IPR046558">
    <property type="entry name" value="DUF6712"/>
</dbReference>
<dbReference type="AlphaFoldDB" id="A0A512RIR8"/>
<gene>
    <name evidence="1" type="ORF">CCY01nite_18320</name>
</gene>
<dbReference type="Proteomes" id="UP000321436">
    <property type="component" value="Unassembled WGS sequence"/>
</dbReference>
<organism evidence="1 2">
    <name type="scientific">Chitinophaga cymbidii</name>
    <dbReference type="NCBI Taxonomy" id="1096750"/>
    <lineage>
        <taxon>Bacteria</taxon>
        <taxon>Pseudomonadati</taxon>
        <taxon>Bacteroidota</taxon>
        <taxon>Chitinophagia</taxon>
        <taxon>Chitinophagales</taxon>
        <taxon>Chitinophagaceae</taxon>
        <taxon>Chitinophaga</taxon>
    </lineage>
</organism>
<comment type="caution">
    <text evidence="1">The sequence shown here is derived from an EMBL/GenBank/DDBJ whole genome shotgun (WGS) entry which is preliminary data.</text>
</comment>
<protein>
    <submittedName>
        <fullName evidence="1">Uncharacterized protein</fullName>
    </submittedName>
</protein>
<keyword evidence="2" id="KW-1185">Reference proteome</keyword>
<dbReference type="OrthoDB" id="996247at2"/>
<sequence length="188" mass="21398">MSKKILFLSEKYIKENSFVSDNVNPKDLLPTVKAVQDIYIHPMLGTALYNKLQDLVMNQNTTPIPADYVSLLDYYILDALLWYALADMPIPLQMKLVNKGVVQRADATIAVSSTSDRKELHDYCKSKAEWYAQRAINYLRANTDKYPDYIDPGTGCDVILPDRTQFSTGIFLGASAGRRRRNFGDKYQ</sequence>
<dbReference type="Pfam" id="PF20459">
    <property type="entry name" value="DUF6712"/>
    <property type="match status" value="1"/>
</dbReference>
<evidence type="ECO:0000313" key="1">
    <source>
        <dbReference type="EMBL" id="GEP95572.1"/>
    </source>
</evidence>